<dbReference type="RefSeq" id="WP_298381515.1">
    <property type="nucleotide sequence ID" value="NZ_JBFSHR010000056.1"/>
</dbReference>
<proteinExistence type="predicted"/>
<accession>A0ABV3Y7S0</accession>
<dbReference type="Proteomes" id="UP001560267">
    <property type="component" value="Unassembled WGS sequence"/>
</dbReference>
<reference evidence="1 2" key="1">
    <citation type="submission" date="2024-07" db="EMBL/GenBank/DDBJ databases">
        <title>Draft Genome Sequence of Ferrimicrobium acidiphilum Strain YE2023, Isolated from a Pulp of Bioleach Reactor.</title>
        <authorList>
            <person name="Elkina Y.A."/>
            <person name="Bulaeva A.G."/>
            <person name="Beletsky A.V."/>
            <person name="Mardanov A.V."/>
        </authorList>
    </citation>
    <scope>NUCLEOTIDE SEQUENCE [LARGE SCALE GENOMIC DNA]</scope>
    <source>
        <strain evidence="1 2">YE2023</strain>
    </source>
</reference>
<evidence type="ECO:0000313" key="2">
    <source>
        <dbReference type="Proteomes" id="UP001560267"/>
    </source>
</evidence>
<organism evidence="1 2">
    <name type="scientific">Ferrimicrobium acidiphilum</name>
    <dbReference type="NCBI Taxonomy" id="121039"/>
    <lineage>
        <taxon>Bacteria</taxon>
        <taxon>Bacillati</taxon>
        <taxon>Actinomycetota</taxon>
        <taxon>Acidimicrobiia</taxon>
        <taxon>Acidimicrobiales</taxon>
        <taxon>Acidimicrobiaceae</taxon>
        <taxon>Ferrimicrobium</taxon>
    </lineage>
</organism>
<protein>
    <submittedName>
        <fullName evidence="1">Uncharacterized protein</fullName>
    </submittedName>
</protein>
<evidence type="ECO:0000313" key="1">
    <source>
        <dbReference type="EMBL" id="MEX6430484.1"/>
    </source>
</evidence>
<keyword evidence="2" id="KW-1185">Reference proteome</keyword>
<sequence length="55" mass="6418">MIQIKLMCAKDLFESIQDPAETDHPDEIGIDVYLSTRPEHRHASVKFYQCPQDAW</sequence>
<dbReference type="EMBL" id="JBFSHR010000056">
    <property type="protein sequence ID" value="MEX6430484.1"/>
    <property type="molecule type" value="Genomic_DNA"/>
</dbReference>
<gene>
    <name evidence="1" type="ORF">AB6A68_11675</name>
</gene>
<name>A0ABV3Y7S0_9ACTN</name>
<comment type="caution">
    <text evidence="1">The sequence shown here is derived from an EMBL/GenBank/DDBJ whole genome shotgun (WGS) entry which is preliminary data.</text>
</comment>